<dbReference type="Gene3D" id="3.30.360.10">
    <property type="entry name" value="Dihydrodipicolinate Reductase, domain 2"/>
    <property type="match status" value="1"/>
</dbReference>
<evidence type="ECO:0000259" key="4">
    <source>
        <dbReference type="Pfam" id="PF22725"/>
    </source>
</evidence>
<evidence type="ECO:0000256" key="2">
    <source>
        <dbReference type="ARBA" id="ARBA00023002"/>
    </source>
</evidence>
<sequence>MKKVNYGIVSTATIVPRFVEGVRQSEHGEVVAIAGRSIQKAKEFSEELSIPNYYGSYSEIMDDPEVDVIYIANYNGGHYEVAKEALNKRKNVLCEKPICSHPEEVIELFDLAEKNNVFLMEAQKSVFLPVHQYVKELIDDQVLGNIQWVNIISCHTGAKRGEWFKSLDNGGGILNGAGTYALEFILSTFGEAFTDIKGVMTIKPPISDDGVVINGRIGEQTMVSILISKDIVVDSRIEIYGEKGKITIPNFWKSDNCQVELYDKETINKKFPMKSEFLFEINHVNECLLQNKQTSPIMTPAISIKASQIVNAIYKEQLPKFIEKEDRSV</sequence>
<dbReference type="PANTHER" id="PTHR22604">
    <property type="entry name" value="OXIDOREDUCTASES"/>
    <property type="match status" value="1"/>
</dbReference>
<keyword evidence="2" id="KW-0560">Oxidoreductase</keyword>
<reference evidence="5 7" key="2">
    <citation type="journal article" date="2020" name="Int. J. Syst. Evol. Microbiol.">
        <title>Vagococcus xieshaowenii sp. nov., isolated from snow finch (Montifringilla taczanowskii) cloacal content.</title>
        <authorList>
            <person name="Ge Y."/>
            <person name="Yang J."/>
            <person name="Lai X.H."/>
            <person name="Zhang G."/>
            <person name="Jin D."/>
            <person name="Lu S."/>
            <person name="Wang B."/>
            <person name="Huang Y."/>
            <person name="Huang Y."/>
            <person name="Ren Z."/>
            <person name="Zhang X."/>
            <person name="Xu J."/>
        </authorList>
    </citation>
    <scope>NUCLEOTIDE SEQUENCE [LARGE SCALE GENOMIC DNA]</scope>
    <source>
        <strain evidence="5">Personal::cf-49</strain>
        <strain evidence="7">personal::cf-49</strain>
    </source>
</reference>
<dbReference type="InterPro" id="IPR050984">
    <property type="entry name" value="Gfo/Idh/MocA_domain"/>
</dbReference>
<dbReference type="InterPro" id="IPR055170">
    <property type="entry name" value="GFO_IDH_MocA-like_dom"/>
</dbReference>
<dbReference type="Proteomes" id="UP000297725">
    <property type="component" value="Unassembled WGS sequence"/>
</dbReference>
<keyword evidence="7" id="KW-1185">Reference proteome</keyword>
<dbReference type="SUPFAM" id="SSF51735">
    <property type="entry name" value="NAD(P)-binding Rossmann-fold domains"/>
    <property type="match status" value="1"/>
</dbReference>
<dbReference type="AlphaFoldDB" id="A0AAJ5EGY0"/>
<dbReference type="Pfam" id="PF01408">
    <property type="entry name" value="GFO_IDH_MocA"/>
    <property type="match status" value="1"/>
</dbReference>
<dbReference type="GO" id="GO:0016491">
    <property type="term" value="F:oxidoreductase activity"/>
    <property type="evidence" value="ECO:0007669"/>
    <property type="project" value="UniProtKB-KW"/>
</dbReference>
<evidence type="ECO:0000313" key="7">
    <source>
        <dbReference type="Proteomes" id="UP000296883"/>
    </source>
</evidence>
<dbReference type="Gene3D" id="3.40.50.720">
    <property type="entry name" value="NAD(P)-binding Rossmann-like Domain"/>
    <property type="match status" value="1"/>
</dbReference>
<dbReference type="SUPFAM" id="SSF55347">
    <property type="entry name" value="Glyceraldehyde-3-phosphate dehydrogenase-like, C-terminal domain"/>
    <property type="match status" value="1"/>
</dbReference>
<accession>A0AAJ5EGY0</accession>
<feature type="domain" description="GFO/IDH/MocA-like oxidoreductase" evidence="4">
    <location>
        <begin position="131"/>
        <end position="246"/>
    </location>
</feature>
<feature type="domain" description="Gfo/Idh/MocA-like oxidoreductase N-terminal" evidence="3">
    <location>
        <begin position="5"/>
        <end position="121"/>
    </location>
</feature>
<evidence type="ECO:0000259" key="3">
    <source>
        <dbReference type="Pfam" id="PF01408"/>
    </source>
</evidence>
<protein>
    <submittedName>
        <fullName evidence="6">Gfo/Idh/MocA family oxidoreductase</fullName>
    </submittedName>
</protein>
<dbReference type="EMBL" id="CP038865">
    <property type="protein sequence ID" value="QCA28857.1"/>
    <property type="molecule type" value="Genomic_DNA"/>
</dbReference>
<dbReference type="Pfam" id="PF22725">
    <property type="entry name" value="GFO_IDH_MocA_C3"/>
    <property type="match status" value="1"/>
</dbReference>
<proteinExistence type="inferred from homology"/>
<comment type="similarity">
    <text evidence="1">Belongs to the Gfo/Idh/MocA family.</text>
</comment>
<evidence type="ECO:0000313" key="6">
    <source>
        <dbReference type="EMBL" id="TFZ43436.1"/>
    </source>
</evidence>
<reference evidence="6 8" key="1">
    <citation type="submission" date="2019-03" db="EMBL/GenBank/DDBJ databases">
        <title>Vagococcus sp. was isolated fron gut of Carduelis flavirostris.</title>
        <authorList>
            <person name="Ge Y."/>
        </authorList>
    </citation>
    <scope>NUCLEOTIDE SEQUENCE [LARGE SCALE GENOMIC DNA]</scope>
    <source>
        <strain evidence="6 8">CF-210</strain>
    </source>
</reference>
<dbReference type="InterPro" id="IPR036291">
    <property type="entry name" value="NAD(P)-bd_dom_sf"/>
</dbReference>
<evidence type="ECO:0000256" key="1">
    <source>
        <dbReference type="ARBA" id="ARBA00010928"/>
    </source>
</evidence>
<dbReference type="InterPro" id="IPR000683">
    <property type="entry name" value="Gfo/Idh/MocA-like_OxRdtase_N"/>
</dbReference>
<evidence type="ECO:0000313" key="8">
    <source>
        <dbReference type="Proteomes" id="UP000297725"/>
    </source>
</evidence>
<gene>
    <name evidence="6" type="ORF">E4031_00065</name>
    <name evidence="5" type="ORF">E4Z98_05810</name>
</gene>
<evidence type="ECO:0000313" key="5">
    <source>
        <dbReference type="EMBL" id="QCA28857.1"/>
    </source>
</evidence>
<dbReference type="PANTHER" id="PTHR22604:SF105">
    <property type="entry name" value="TRANS-1,2-DIHYDROBENZENE-1,2-DIOL DEHYDROGENASE"/>
    <property type="match status" value="1"/>
</dbReference>
<dbReference type="EMBL" id="SRHU01000001">
    <property type="protein sequence ID" value="TFZ43436.1"/>
    <property type="molecule type" value="Genomic_DNA"/>
</dbReference>
<name>A0AAJ5EGY0_9ENTE</name>
<dbReference type="RefSeq" id="WP_135253282.1">
    <property type="nucleotide sequence ID" value="NZ_CP038865.1"/>
</dbReference>
<organism evidence="6 8">
    <name type="scientific">Vagococcus xieshaowenii</name>
    <dbReference type="NCBI Taxonomy" id="2562451"/>
    <lineage>
        <taxon>Bacteria</taxon>
        <taxon>Bacillati</taxon>
        <taxon>Bacillota</taxon>
        <taxon>Bacilli</taxon>
        <taxon>Lactobacillales</taxon>
        <taxon>Enterococcaceae</taxon>
        <taxon>Vagococcus</taxon>
    </lineage>
</organism>
<dbReference type="GO" id="GO:0000166">
    <property type="term" value="F:nucleotide binding"/>
    <property type="evidence" value="ECO:0007669"/>
    <property type="project" value="InterPro"/>
</dbReference>
<dbReference type="Proteomes" id="UP000296883">
    <property type="component" value="Chromosome"/>
</dbReference>